<protein>
    <recommendedName>
        <fullName evidence="3">17 kDa surface antigen</fullName>
    </recommendedName>
</protein>
<dbReference type="RefSeq" id="WP_107750056.1">
    <property type="nucleotide sequence ID" value="NZ_JBLWSZ010000016.1"/>
</dbReference>
<comment type="similarity">
    <text evidence="2">Belongs to the rickettsiale 17 kDa surface antigen family.</text>
</comment>
<gene>
    <name evidence="7" type="ORF">DDE23_03910</name>
</gene>
<sequence>MKSVILATVATASLALGACTMSQNERTVVGGLAGAAGGLILADAFDANPNWTVVAALGGAAAGALVARNTASGQCAYSNGDGTYYTGPCV</sequence>
<name>A0A2T7UY06_9RHOB</name>
<evidence type="ECO:0000256" key="1">
    <source>
        <dbReference type="ARBA" id="ARBA00004459"/>
    </source>
</evidence>
<organism evidence="7 8">
    <name type="scientific">Pararhodobacter aggregans</name>
    <dbReference type="NCBI Taxonomy" id="404875"/>
    <lineage>
        <taxon>Bacteria</taxon>
        <taxon>Pseudomonadati</taxon>
        <taxon>Pseudomonadota</taxon>
        <taxon>Alphaproteobacteria</taxon>
        <taxon>Rhodobacterales</taxon>
        <taxon>Paracoccaceae</taxon>
        <taxon>Pararhodobacter</taxon>
    </lineage>
</organism>
<evidence type="ECO:0000259" key="6">
    <source>
        <dbReference type="Pfam" id="PF05433"/>
    </source>
</evidence>
<comment type="caution">
    <text evidence="7">The sequence shown here is derived from an EMBL/GenBank/DDBJ whole genome shotgun (WGS) entry which is preliminary data.</text>
</comment>
<dbReference type="GO" id="GO:0016853">
    <property type="term" value="F:isomerase activity"/>
    <property type="evidence" value="ECO:0007669"/>
    <property type="project" value="UniProtKB-KW"/>
</dbReference>
<proteinExistence type="inferred from homology"/>
<comment type="subcellular location">
    <subcellularLocation>
        <location evidence="1">Cell outer membrane</location>
        <topology evidence="1">Lipid-anchor</topology>
    </subcellularLocation>
</comment>
<feature type="chain" id="PRO_5015761479" description="17 kDa surface antigen" evidence="5">
    <location>
        <begin position="18"/>
        <end position="90"/>
    </location>
</feature>
<dbReference type="GO" id="GO:0009279">
    <property type="term" value="C:cell outer membrane"/>
    <property type="evidence" value="ECO:0007669"/>
    <property type="project" value="UniProtKB-SubCell"/>
</dbReference>
<keyword evidence="7" id="KW-0413">Isomerase</keyword>
<evidence type="ECO:0000256" key="3">
    <source>
        <dbReference type="ARBA" id="ARBA00015281"/>
    </source>
</evidence>
<dbReference type="AlphaFoldDB" id="A0A2T7UY06"/>
<evidence type="ECO:0000313" key="7">
    <source>
        <dbReference type="EMBL" id="PVE49552.1"/>
    </source>
</evidence>
<evidence type="ECO:0000256" key="4">
    <source>
        <dbReference type="ARBA" id="ARBA00023288"/>
    </source>
</evidence>
<dbReference type="EMBL" id="QDDR01000001">
    <property type="protein sequence ID" value="PVE49552.1"/>
    <property type="molecule type" value="Genomic_DNA"/>
</dbReference>
<feature type="domain" description="Glycine zipper 2TM" evidence="6">
    <location>
        <begin position="30"/>
        <end position="69"/>
    </location>
</feature>
<feature type="signal peptide" evidence="5">
    <location>
        <begin position="1"/>
        <end position="17"/>
    </location>
</feature>
<keyword evidence="5" id="KW-0732">Signal</keyword>
<reference evidence="7 8" key="1">
    <citation type="journal article" date="2011" name="Syst. Appl. Microbiol.">
        <title>Defluviimonas denitrificans gen. nov., sp. nov., and Pararhodobacter aggregans gen. nov., sp. nov., non-phototrophic Rhodobacteraceae from the biofilter of a marine aquaculture.</title>
        <authorList>
            <person name="Foesel B.U."/>
            <person name="Drake H.L."/>
            <person name="Schramm A."/>
        </authorList>
    </citation>
    <scope>NUCLEOTIDE SEQUENCE [LARGE SCALE GENOMIC DNA]</scope>
    <source>
        <strain evidence="7 8">D1-19</strain>
    </source>
</reference>
<dbReference type="InterPro" id="IPR008816">
    <property type="entry name" value="Gly_zipper_2TM_dom"/>
</dbReference>
<dbReference type="Pfam" id="PF05433">
    <property type="entry name" value="Rick_17kDa_Anti"/>
    <property type="match status" value="1"/>
</dbReference>
<evidence type="ECO:0000313" key="8">
    <source>
        <dbReference type="Proteomes" id="UP000244810"/>
    </source>
</evidence>
<evidence type="ECO:0000256" key="2">
    <source>
        <dbReference type="ARBA" id="ARBA00008681"/>
    </source>
</evidence>
<evidence type="ECO:0000256" key="5">
    <source>
        <dbReference type="SAM" id="SignalP"/>
    </source>
</evidence>
<keyword evidence="4" id="KW-0449">Lipoprotein</keyword>
<keyword evidence="8" id="KW-1185">Reference proteome</keyword>
<dbReference type="PROSITE" id="PS51257">
    <property type="entry name" value="PROKAR_LIPOPROTEIN"/>
    <property type="match status" value="1"/>
</dbReference>
<accession>A0A2T7UY06</accession>
<dbReference type="Proteomes" id="UP000244810">
    <property type="component" value="Unassembled WGS sequence"/>
</dbReference>